<sequence>MTQLPLRILIADDSRPMRTVAMHMLGKYGQCQEACDGREAVAMYAAALERGEPFQLVVLDILMPRLNGVDALRDIRSLERSHGLDEETRAKVVMLTSLDDPSFMLDAQLGAQADYYLTKPFDTDQMRESLTGLGLVPIDPALDPDPACGGEQDASA</sequence>
<reference evidence="4 5" key="1">
    <citation type="journal article" date="2013" name="J. Bacteriol.">
        <title>Roles of HynAB and Ech, the only two hydrogenases found in the model sulfate reducer Desulfovibrio gigas.</title>
        <authorList>
            <person name="Morais-Silva F.O."/>
            <person name="Santos C.I."/>
            <person name="Rodrigues R."/>
            <person name="Pereira I.A."/>
            <person name="Rodrigues-Pousada C."/>
        </authorList>
    </citation>
    <scope>NUCLEOTIDE SEQUENCE [LARGE SCALE GENOMIC DNA]</scope>
    <source>
        <strain evidence="5">ATCC 19364 / DSM 1382 / NCIMB 9332 / VKM B-1759</strain>
    </source>
</reference>
<name>T2GDW0_MEGG1</name>
<dbReference type="GO" id="GO:0000160">
    <property type="term" value="P:phosphorelay signal transduction system"/>
    <property type="evidence" value="ECO:0007669"/>
    <property type="project" value="InterPro"/>
</dbReference>
<accession>T2GDW0</accession>
<dbReference type="InterPro" id="IPR052048">
    <property type="entry name" value="ST_Response_Regulator"/>
</dbReference>
<evidence type="ECO:0000256" key="2">
    <source>
        <dbReference type="SAM" id="MobiDB-lite"/>
    </source>
</evidence>
<dbReference type="PANTHER" id="PTHR43228:SF1">
    <property type="entry name" value="TWO-COMPONENT RESPONSE REGULATOR ARR22"/>
    <property type="match status" value="1"/>
</dbReference>
<evidence type="ECO:0000313" key="5">
    <source>
        <dbReference type="Proteomes" id="UP000016587"/>
    </source>
</evidence>
<organism evidence="4 5">
    <name type="scientific">Megalodesulfovibrio gigas (strain ATCC 19364 / DSM 1382 / NCIMB 9332 / VKM B-1759)</name>
    <name type="common">Desulfovibrio gigas</name>
    <dbReference type="NCBI Taxonomy" id="1121448"/>
    <lineage>
        <taxon>Bacteria</taxon>
        <taxon>Pseudomonadati</taxon>
        <taxon>Thermodesulfobacteriota</taxon>
        <taxon>Desulfovibrionia</taxon>
        <taxon>Desulfovibrionales</taxon>
        <taxon>Desulfovibrionaceae</taxon>
        <taxon>Megalodesulfovibrio</taxon>
    </lineage>
</organism>
<dbReference type="eggNOG" id="COG0745">
    <property type="taxonomic scope" value="Bacteria"/>
</dbReference>
<dbReference type="OrthoDB" id="9790466at2"/>
<dbReference type="PROSITE" id="PS50110">
    <property type="entry name" value="RESPONSE_REGULATORY"/>
    <property type="match status" value="1"/>
</dbReference>
<feature type="domain" description="Response regulatory" evidence="3">
    <location>
        <begin position="7"/>
        <end position="134"/>
    </location>
</feature>
<dbReference type="CDD" id="cd17546">
    <property type="entry name" value="REC_hyHK_CKI1_RcsC-like"/>
    <property type="match status" value="1"/>
</dbReference>
<dbReference type="AlphaFoldDB" id="T2GDW0"/>
<dbReference type="STRING" id="1121448.DGI_3057"/>
<keyword evidence="5" id="KW-1185">Reference proteome</keyword>
<dbReference type="SUPFAM" id="SSF52172">
    <property type="entry name" value="CheY-like"/>
    <property type="match status" value="1"/>
</dbReference>
<dbReference type="Pfam" id="PF00072">
    <property type="entry name" value="Response_reg"/>
    <property type="match status" value="1"/>
</dbReference>
<keyword evidence="1" id="KW-0597">Phosphoprotein</keyword>
<dbReference type="RefSeq" id="WP_021761850.1">
    <property type="nucleotide sequence ID" value="NC_022444.1"/>
</dbReference>
<dbReference type="Proteomes" id="UP000016587">
    <property type="component" value="Chromosome"/>
</dbReference>
<dbReference type="SMART" id="SM00448">
    <property type="entry name" value="REC"/>
    <property type="match status" value="1"/>
</dbReference>
<feature type="modified residue" description="4-aspartylphosphate" evidence="1">
    <location>
        <position position="60"/>
    </location>
</feature>
<gene>
    <name evidence="4" type="ORF">DGI_3057</name>
</gene>
<dbReference type="HOGENOM" id="CLU_000445_69_12_7"/>
<dbReference type="InterPro" id="IPR001789">
    <property type="entry name" value="Sig_transdc_resp-reg_receiver"/>
</dbReference>
<dbReference type="PANTHER" id="PTHR43228">
    <property type="entry name" value="TWO-COMPONENT RESPONSE REGULATOR"/>
    <property type="match status" value="1"/>
</dbReference>
<dbReference type="PATRIC" id="fig|1121448.10.peg.3016"/>
<reference evidence="5" key="2">
    <citation type="submission" date="2013-07" db="EMBL/GenBank/DDBJ databases">
        <authorList>
            <person name="Morais-Silva F.O."/>
            <person name="Rezende A.M."/>
            <person name="Pimentel C."/>
            <person name="Resende D.M."/>
            <person name="Santos C.I."/>
            <person name="Clemente C."/>
            <person name="de Oliveira L.M."/>
            <person name="da Silva S.M."/>
            <person name="Costa D.A."/>
            <person name="Varela-Raposo A."/>
            <person name="Horacio E.C.A."/>
            <person name="Matos M."/>
            <person name="Flores O."/>
            <person name="Ruiz J.C."/>
            <person name="Rodrigues-Pousada C."/>
        </authorList>
    </citation>
    <scope>NUCLEOTIDE SEQUENCE [LARGE SCALE GENOMIC DNA]</scope>
    <source>
        <strain evidence="5">ATCC 19364 / DSM 1382 / NCIMB 9332 / VKM B-1759</strain>
    </source>
</reference>
<feature type="region of interest" description="Disordered" evidence="2">
    <location>
        <begin position="137"/>
        <end position="156"/>
    </location>
</feature>
<dbReference type="KEGG" id="dgg:DGI_3057"/>
<evidence type="ECO:0000313" key="4">
    <source>
        <dbReference type="EMBL" id="AGW14775.1"/>
    </source>
</evidence>
<proteinExistence type="predicted"/>
<dbReference type="EMBL" id="CP006585">
    <property type="protein sequence ID" value="AGW14775.1"/>
    <property type="molecule type" value="Genomic_DNA"/>
</dbReference>
<evidence type="ECO:0000256" key="1">
    <source>
        <dbReference type="PROSITE-ProRule" id="PRU00169"/>
    </source>
</evidence>
<evidence type="ECO:0000259" key="3">
    <source>
        <dbReference type="PROSITE" id="PS50110"/>
    </source>
</evidence>
<dbReference type="Gene3D" id="3.40.50.2300">
    <property type="match status" value="1"/>
</dbReference>
<dbReference type="InterPro" id="IPR011006">
    <property type="entry name" value="CheY-like_superfamily"/>
</dbReference>
<protein>
    <submittedName>
        <fullName evidence="4">Putative response regulator receiver protein</fullName>
    </submittedName>
</protein>